<feature type="region of interest" description="Disordered" evidence="1">
    <location>
        <begin position="465"/>
        <end position="541"/>
    </location>
</feature>
<reference evidence="4" key="1">
    <citation type="submission" date="2016-10" db="EMBL/GenBank/DDBJ databases">
        <authorList>
            <person name="Varghese N."/>
        </authorList>
    </citation>
    <scope>NUCLEOTIDE SEQUENCE [LARGE SCALE GENOMIC DNA]</scope>
    <source>
        <strain evidence="4">DSM 24868</strain>
    </source>
</reference>
<sequence length="541" mass="59630">MTADQHTPWTGYQPVQAWDEAMDLEGRVRDPYRRVYHEIDRMSGDDLYSRAEALASTYLAQGVTFDHAGEERPFPLDIVPRVVGAEEWDIISPGVAQRVRTLEAFLADVYGSQHCVNDGLVPRRLIATSQYFYRSAAGIDPANGVRAHVSGIDLVRDQHGIWRVLEDNVRVPSGVSYVLSNRRAMSQMFPDMFGAMGVRPVLEYSQRLRAALAKSAPGDIDDPTIVVLTPGVFNSAYYEHSLLARTMGVELVEGRDLETHNGRVYMRTTAGRRRVDVIYRRVDDDFLDPVTFRPDSALGAPGLVHAARLGNVTIANAIGNGVADDKLIYTYMPELTRYYLGEDPILPNVDTWRLEEDEAREEVMDRLDELVVKPVDGAGGKGVIIGPKASRSELDEARARILEDPRGWIAQPVIQLSTVPTLTDDGLEPRHVDLRPFAINDGDDVWVLPGGLTRVALARGQLIVNSSQGGGSKDTWVLGGERQRGPASPPPESKVDLAGISAVPQAAHPDDIEHGQQQQQQQQQQQGEPKRVDPTNGAPTC</sequence>
<dbReference type="InterPro" id="IPR051680">
    <property type="entry name" value="ATP-dep_Glu-Cys_Ligase-2"/>
</dbReference>
<dbReference type="InterPro" id="IPR025841">
    <property type="entry name" value="CP_ATPgrasp_2"/>
</dbReference>
<evidence type="ECO:0000256" key="1">
    <source>
        <dbReference type="SAM" id="MobiDB-lite"/>
    </source>
</evidence>
<organism evidence="3 4">
    <name type="scientific">Demequina mangrovi</name>
    <dbReference type="NCBI Taxonomy" id="1043493"/>
    <lineage>
        <taxon>Bacteria</taxon>
        <taxon>Bacillati</taxon>
        <taxon>Actinomycetota</taxon>
        <taxon>Actinomycetes</taxon>
        <taxon>Micrococcales</taxon>
        <taxon>Demequinaceae</taxon>
        <taxon>Demequina</taxon>
    </lineage>
</organism>
<proteinExistence type="predicted"/>
<keyword evidence="4" id="KW-1185">Reference proteome</keyword>
<dbReference type="Gene3D" id="3.40.50.11290">
    <property type="match status" value="1"/>
</dbReference>
<dbReference type="PANTHER" id="PTHR34595">
    <property type="entry name" value="BLR5612 PROTEIN"/>
    <property type="match status" value="1"/>
</dbReference>
<protein>
    <submittedName>
        <fullName evidence="3">Uncharacterized conserved protein, circularly permuted ATPgrasp superfamily</fullName>
    </submittedName>
</protein>
<dbReference type="PIRSF" id="PIRSF005522">
    <property type="entry name" value="UCP005522"/>
    <property type="match status" value="1"/>
</dbReference>
<feature type="domain" description="Circularly permuted ATP-grasp type 2" evidence="2">
    <location>
        <begin position="80"/>
        <end position="456"/>
    </location>
</feature>
<gene>
    <name evidence="3" type="ORF">SAMN05421637_0575</name>
</gene>
<dbReference type="OrthoDB" id="9803842at2"/>
<accession>A0A1H6UWA4</accession>
<dbReference type="Proteomes" id="UP000183315">
    <property type="component" value="Unassembled WGS sequence"/>
</dbReference>
<evidence type="ECO:0000259" key="2">
    <source>
        <dbReference type="Pfam" id="PF14403"/>
    </source>
</evidence>
<evidence type="ECO:0000313" key="4">
    <source>
        <dbReference type="Proteomes" id="UP000183315"/>
    </source>
</evidence>
<feature type="compositionally biased region" description="Low complexity" evidence="1">
    <location>
        <begin position="516"/>
        <end position="526"/>
    </location>
</feature>
<name>A0A1H6UWA4_9MICO</name>
<dbReference type="Gene3D" id="3.30.1490.270">
    <property type="match status" value="1"/>
</dbReference>
<dbReference type="eggNOG" id="COG2308">
    <property type="taxonomic scope" value="Bacteria"/>
</dbReference>
<dbReference type="SUPFAM" id="SSF56059">
    <property type="entry name" value="Glutathione synthetase ATP-binding domain-like"/>
    <property type="match status" value="1"/>
</dbReference>
<dbReference type="Pfam" id="PF14403">
    <property type="entry name" value="CP_ATPgrasp_2"/>
    <property type="match status" value="1"/>
</dbReference>
<dbReference type="InterPro" id="IPR016450">
    <property type="entry name" value="UCP005522"/>
</dbReference>
<dbReference type="STRING" id="1043493.SAMN05421637_0575"/>
<dbReference type="EMBL" id="FNZI01000001">
    <property type="protein sequence ID" value="SEI96558.1"/>
    <property type="molecule type" value="Genomic_DNA"/>
</dbReference>
<dbReference type="AlphaFoldDB" id="A0A1H6UWA4"/>
<dbReference type="PANTHER" id="PTHR34595:SF7">
    <property type="entry name" value="SLL1039 PROTEIN"/>
    <property type="match status" value="1"/>
</dbReference>
<evidence type="ECO:0000313" key="3">
    <source>
        <dbReference type="EMBL" id="SEI96558.1"/>
    </source>
</evidence>